<feature type="signal peptide" evidence="2">
    <location>
        <begin position="1"/>
        <end position="20"/>
    </location>
</feature>
<name>A0ABZ0IRW1_9BACT</name>
<feature type="chain" id="PRO_5045073066" evidence="2">
    <location>
        <begin position="21"/>
        <end position="624"/>
    </location>
</feature>
<keyword evidence="4" id="KW-0378">Hydrolase</keyword>
<sequence>MTKRLAFSLTLWLAAYAGWAQEGYKTLPLNDLSSFKAQAGNWMIVGDVTMDRNLSIHHEAPPVETGKKKKKSKAAPEPEHPVKYTSGQGILLNFNDDQKKDNLVTNWTHGDIELELEVMIPKGSNSGIYLQGNYEVQLLDSWGVKNPGFGDIGGIYRNWENEPAKAYAGKAPRVNAAKAPGLWQTIKISFQAPRFNAAGEKVENARFVFVELNGVRIHDNLEVPRLTGGPINDNEVAEGPLMIQGDHGPVAFRNIRYRLLKPANVALSGINYEVFDGHFESEKDFKDLKPTSIGSTEQLTWEVAKKDNEFAVKYYGALEIPADDTYTFSANTGNAMKLVIDGQTISNYYERGGKPVKLTKGTHSAEITYFKYVSWASPNMGLWVESSNSYPQALHAFSSFPPASNVASPIIVETGNSPRLLRAFLDFKRDRSQRLTHTIAVGNPAGLNYIYDMKSGSVVCLWRGGFIDATPMWHDRGDGSFRPIGVVEYLTSKPTLVLPGQSSANLELNNIPDFRSSGYTLDGDGLPTFLYTYSGASVKDKSKLVEEGKVLQREISVENAPAGSQVRIAEGSQIRKLDNGAYAIDGFDYYIELKSAQEATIADKGATKELLVPATGSVVYQIVW</sequence>
<feature type="domain" description="PA14" evidence="3">
    <location>
        <begin position="265"/>
        <end position="399"/>
    </location>
</feature>
<dbReference type="Gene3D" id="3.90.182.10">
    <property type="entry name" value="Toxin - Anthrax Protective Antigen,domain 1"/>
    <property type="match status" value="1"/>
</dbReference>
<evidence type="ECO:0000313" key="5">
    <source>
        <dbReference type="Proteomes" id="UP001302349"/>
    </source>
</evidence>
<organism evidence="4 5">
    <name type="scientific">Imperialibacter roseus</name>
    <dbReference type="NCBI Taxonomy" id="1324217"/>
    <lineage>
        <taxon>Bacteria</taxon>
        <taxon>Pseudomonadati</taxon>
        <taxon>Bacteroidota</taxon>
        <taxon>Cytophagia</taxon>
        <taxon>Cytophagales</taxon>
        <taxon>Flammeovirgaceae</taxon>
        <taxon>Imperialibacter</taxon>
    </lineage>
</organism>
<dbReference type="InterPro" id="IPR037524">
    <property type="entry name" value="PA14/GLEYA"/>
</dbReference>
<protein>
    <submittedName>
        <fullName evidence="4">Family 16 glycoside hydrolase</fullName>
    </submittedName>
</protein>
<dbReference type="InterPro" id="IPR010496">
    <property type="entry name" value="AL/BT2_dom"/>
</dbReference>
<dbReference type="RefSeq" id="WP_317489864.1">
    <property type="nucleotide sequence ID" value="NZ_CP136051.1"/>
</dbReference>
<dbReference type="PROSITE" id="PS51820">
    <property type="entry name" value="PA14"/>
    <property type="match status" value="1"/>
</dbReference>
<proteinExistence type="predicted"/>
<dbReference type="EMBL" id="CP136051">
    <property type="protein sequence ID" value="WOK07178.1"/>
    <property type="molecule type" value="Genomic_DNA"/>
</dbReference>
<dbReference type="Proteomes" id="UP001302349">
    <property type="component" value="Chromosome"/>
</dbReference>
<reference evidence="4 5" key="1">
    <citation type="journal article" date="2023" name="Microbiol. Resour. Announc.">
        <title>Complete Genome Sequence of Imperialibacter roseus strain P4T.</title>
        <authorList>
            <person name="Tizabi D.R."/>
            <person name="Bachvaroff T."/>
            <person name="Hill R.T."/>
        </authorList>
    </citation>
    <scope>NUCLEOTIDE SEQUENCE [LARGE SCALE GENOMIC DNA]</scope>
    <source>
        <strain evidence="4 5">P4T</strain>
    </source>
</reference>
<dbReference type="Pfam" id="PF06439">
    <property type="entry name" value="3keto-disac_hyd"/>
    <property type="match status" value="1"/>
</dbReference>
<evidence type="ECO:0000256" key="1">
    <source>
        <dbReference type="SAM" id="MobiDB-lite"/>
    </source>
</evidence>
<accession>A0ABZ0IRW1</accession>
<dbReference type="GO" id="GO:0016787">
    <property type="term" value="F:hydrolase activity"/>
    <property type="evidence" value="ECO:0007669"/>
    <property type="project" value="UniProtKB-KW"/>
</dbReference>
<gene>
    <name evidence="4" type="ORF">RT717_00900</name>
</gene>
<evidence type="ECO:0000313" key="4">
    <source>
        <dbReference type="EMBL" id="WOK07178.1"/>
    </source>
</evidence>
<feature type="region of interest" description="Disordered" evidence="1">
    <location>
        <begin position="57"/>
        <end position="81"/>
    </location>
</feature>
<keyword evidence="2" id="KW-0732">Signal</keyword>
<dbReference type="Gene3D" id="2.60.120.560">
    <property type="entry name" value="Exo-inulinase, domain 1"/>
    <property type="match status" value="1"/>
</dbReference>
<dbReference type="SUPFAM" id="SSF56988">
    <property type="entry name" value="Anthrax protective antigen"/>
    <property type="match status" value="1"/>
</dbReference>
<evidence type="ECO:0000259" key="3">
    <source>
        <dbReference type="PROSITE" id="PS51820"/>
    </source>
</evidence>
<evidence type="ECO:0000256" key="2">
    <source>
        <dbReference type="SAM" id="SignalP"/>
    </source>
</evidence>
<keyword evidence="5" id="KW-1185">Reference proteome</keyword>